<accession>A0A085M060</accession>
<name>A0A085M060_9BILA</name>
<keyword evidence="3" id="KW-1185">Reference proteome</keyword>
<dbReference type="EMBL" id="KL363251">
    <property type="protein sequence ID" value="KFD50606.1"/>
    <property type="molecule type" value="Genomic_DNA"/>
</dbReference>
<evidence type="ECO:0000313" key="3">
    <source>
        <dbReference type="Proteomes" id="UP000030764"/>
    </source>
</evidence>
<sequence length="114" mass="12456">MANQDGARVARVLFSDAVYRSYSTCSVFRLPAQSIESTPGGFHSPVAYYRTKSERTICFLQRAQRVSAPTPTWPTAGCGHLGNGLQLASEVDTADALLTDVENPSRYRDSPPMD</sequence>
<proteinExistence type="predicted"/>
<organism evidence="1 3">
    <name type="scientific">Trichuris suis</name>
    <name type="common">pig whipworm</name>
    <dbReference type="NCBI Taxonomy" id="68888"/>
    <lineage>
        <taxon>Eukaryota</taxon>
        <taxon>Metazoa</taxon>
        <taxon>Ecdysozoa</taxon>
        <taxon>Nematoda</taxon>
        <taxon>Enoplea</taxon>
        <taxon>Dorylaimia</taxon>
        <taxon>Trichinellida</taxon>
        <taxon>Trichuridae</taxon>
        <taxon>Trichuris</taxon>
    </lineage>
</organism>
<dbReference type="Proteomes" id="UP000030758">
    <property type="component" value="Unassembled WGS sequence"/>
</dbReference>
<evidence type="ECO:0000313" key="2">
    <source>
        <dbReference type="EMBL" id="KFD67700.1"/>
    </source>
</evidence>
<gene>
    <name evidence="1" type="ORF">M513_08555</name>
    <name evidence="2" type="ORF">M514_08555</name>
</gene>
<dbReference type="AlphaFoldDB" id="A0A085M060"/>
<dbReference type="EMBL" id="KL367512">
    <property type="protein sequence ID" value="KFD67700.1"/>
    <property type="molecule type" value="Genomic_DNA"/>
</dbReference>
<dbReference type="Proteomes" id="UP000030764">
    <property type="component" value="Unassembled WGS sequence"/>
</dbReference>
<evidence type="ECO:0000313" key="1">
    <source>
        <dbReference type="EMBL" id="KFD50606.1"/>
    </source>
</evidence>
<reference evidence="1 3" key="1">
    <citation type="journal article" date="2014" name="Nat. Genet.">
        <title>Genome and transcriptome of the porcine whipworm Trichuris suis.</title>
        <authorList>
            <person name="Jex A.R."/>
            <person name="Nejsum P."/>
            <person name="Schwarz E.M."/>
            <person name="Hu L."/>
            <person name="Young N.D."/>
            <person name="Hall R.S."/>
            <person name="Korhonen P.K."/>
            <person name="Liao S."/>
            <person name="Thamsborg S."/>
            <person name="Xia J."/>
            <person name="Xu P."/>
            <person name="Wang S."/>
            <person name="Scheerlinck J.P."/>
            <person name="Hofmann A."/>
            <person name="Sternberg P.W."/>
            <person name="Wang J."/>
            <person name="Gasser R.B."/>
        </authorList>
    </citation>
    <scope>NUCLEOTIDE SEQUENCE [LARGE SCALE GENOMIC DNA]</scope>
    <source>
        <strain evidence="2">DCEP-RM93F</strain>
        <strain evidence="1">DCEP-RM93M</strain>
    </source>
</reference>
<protein>
    <submittedName>
        <fullName evidence="1">Uncharacterized protein</fullName>
    </submittedName>
</protein>